<sequence length="562" mass="60647">MGGVWIWNGSTLNQLHRVAEHQSRFTSPSASVAASHLRESAAQAANRTGAGVFGDSRERVERYAVANQRAIIYWPEYEVQAGELKRNKEELVYYGNLREHAGKCPSLPDPHKPGSLPGHIWLLNEGVCRLSVMTKTGLQMRLGKAGVRWLDNIGNGAGRPDSGESVYRFFRVAVFHLEVLELERVHLPARSLRDMAGLSPSASAMAGSGSLGSIAGAAAAPAGLGPEDPLYRRVARTAVRALYALGLDLGEVVVALNDDGRTAVSSVIVPPPDARGGLWLAAAERFAAACAAAEEAAAAQGPLLIGADPEFVLLREDGRIVSAARYLDPHGRIGCDAVPVGRRLHYPVAELRPAPETTPAALAASLQHLLHQAAARISGKGLRWLAGGMPVPGLALGGHIHLSGVPLTSLLLRALDSCVAFPLALVESAGSRARRPRYGWLGDYRLQPHGGFEYRTPPSWLISPAAAKAVFAFALLAALEYRTLGCATDSLPAAREELVHAYYSGDRKMLAEGMEPFFERIAQTASYPSLAEWMEPLLRAIRRGEEWDESRDIRVKWRIPLR</sequence>
<evidence type="ECO:0000313" key="1">
    <source>
        <dbReference type="EMBL" id="MBJ6363631.1"/>
    </source>
</evidence>
<proteinExistence type="predicted"/>
<dbReference type="Proteomes" id="UP000640274">
    <property type="component" value="Unassembled WGS sequence"/>
</dbReference>
<evidence type="ECO:0008006" key="3">
    <source>
        <dbReference type="Google" id="ProtNLM"/>
    </source>
</evidence>
<keyword evidence="2" id="KW-1185">Reference proteome</keyword>
<name>A0A934J2L3_9BACL</name>
<accession>A0A934J2L3</accession>
<dbReference type="InterPro" id="IPR025681">
    <property type="entry name" value="COOH-NH2_lig"/>
</dbReference>
<gene>
    <name evidence="1" type="ORF">JFN88_20690</name>
</gene>
<protein>
    <recommendedName>
        <fullName evidence="3">PhiEco32-like amidoligase-type 2 protein</fullName>
    </recommendedName>
</protein>
<dbReference type="Pfam" id="PF14395">
    <property type="entry name" value="COOH-NH2_lig"/>
    <property type="match status" value="1"/>
</dbReference>
<evidence type="ECO:0000313" key="2">
    <source>
        <dbReference type="Proteomes" id="UP000640274"/>
    </source>
</evidence>
<dbReference type="RefSeq" id="WP_199021160.1">
    <property type="nucleotide sequence ID" value="NZ_JAELUP010000103.1"/>
</dbReference>
<reference evidence="1" key="1">
    <citation type="submission" date="2020-12" db="EMBL/GenBank/DDBJ databases">
        <authorList>
            <person name="Huq M.A."/>
        </authorList>
    </citation>
    <scope>NUCLEOTIDE SEQUENCE</scope>
    <source>
        <strain evidence="1">MAHUQ-46</strain>
    </source>
</reference>
<dbReference type="EMBL" id="JAELUP010000103">
    <property type="protein sequence ID" value="MBJ6363631.1"/>
    <property type="molecule type" value="Genomic_DNA"/>
</dbReference>
<organism evidence="1 2">
    <name type="scientific">Paenibacillus roseus</name>
    <dbReference type="NCBI Taxonomy" id="2798579"/>
    <lineage>
        <taxon>Bacteria</taxon>
        <taxon>Bacillati</taxon>
        <taxon>Bacillota</taxon>
        <taxon>Bacilli</taxon>
        <taxon>Bacillales</taxon>
        <taxon>Paenibacillaceae</taxon>
        <taxon>Paenibacillus</taxon>
    </lineage>
</organism>
<comment type="caution">
    <text evidence="1">The sequence shown here is derived from an EMBL/GenBank/DDBJ whole genome shotgun (WGS) entry which is preliminary data.</text>
</comment>
<dbReference type="AlphaFoldDB" id="A0A934J2L3"/>